<evidence type="ECO:0000256" key="1">
    <source>
        <dbReference type="ARBA" id="ARBA00011961"/>
    </source>
</evidence>
<dbReference type="GeneID" id="36593229"/>
<dbReference type="SUPFAM" id="SSF56112">
    <property type="entry name" value="Protein kinase-like (PK-like)"/>
    <property type="match status" value="1"/>
</dbReference>
<proteinExistence type="predicted"/>
<sequence>MEILDKDAEVSETVIQFVDPNVLAKLPEGSISIGIYPYGATYWTRTAEIQTRQADGSQLSFFLKVSQNETGKKMMLGEIVSIKHIHEAVPDLAPEPIAWGSYLTVPNTHFLLLSFVNMTDDIPDIDRLPRKVAELHQKGCSLNGKFGFPVQNYQGRLSQVTTWTDTWEECFANNLRGMLEHEEKTQGPNARLEVLSKDIFEKVIPRLLRPLETGGRHIEARLVHGDLWDGNCSTAVETDGPVIYDASALYAHNEYELAPWRCTRHKIGKLYMRAYHRYFPISAPEEDHDDRNLLYCIRFDACSSALYPGNLRFRDIMIDEMQTLVDKYPDGYEGWAREQKS</sequence>
<dbReference type="AlphaFoldDB" id="A0A2J6SWS4"/>
<evidence type="ECO:0000313" key="4">
    <source>
        <dbReference type="Proteomes" id="UP000235371"/>
    </source>
</evidence>
<keyword evidence="4" id="KW-1185">Reference proteome</keyword>
<accession>A0A2J6SWS4</accession>
<dbReference type="RefSeq" id="XP_024732128.1">
    <property type="nucleotide sequence ID" value="XM_024885152.1"/>
</dbReference>
<dbReference type="Proteomes" id="UP000235371">
    <property type="component" value="Unassembled WGS sequence"/>
</dbReference>
<dbReference type="Gene3D" id="3.90.1200.10">
    <property type="match status" value="1"/>
</dbReference>
<dbReference type="InParanoid" id="A0A2J6SWS4"/>
<dbReference type="PANTHER" id="PTHR12149:SF8">
    <property type="entry name" value="PROTEIN-RIBULOSAMINE 3-KINASE"/>
    <property type="match status" value="1"/>
</dbReference>
<protein>
    <recommendedName>
        <fullName evidence="1">protein-ribulosamine 3-kinase</fullName>
        <ecNumber evidence="1">2.7.1.172</ecNumber>
    </recommendedName>
</protein>
<gene>
    <name evidence="3" type="ORF">K444DRAFT_645958</name>
</gene>
<organism evidence="3 4">
    <name type="scientific">Hyaloscypha bicolor E</name>
    <dbReference type="NCBI Taxonomy" id="1095630"/>
    <lineage>
        <taxon>Eukaryota</taxon>
        <taxon>Fungi</taxon>
        <taxon>Dikarya</taxon>
        <taxon>Ascomycota</taxon>
        <taxon>Pezizomycotina</taxon>
        <taxon>Leotiomycetes</taxon>
        <taxon>Helotiales</taxon>
        <taxon>Hyaloscyphaceae</taxon>
        <taxon>Hyaloscypha</taxon>
        <taxon>Hyaloscypha bicolor</taxon>
    </lineage>
</organism>
<dbReference type="InterPro" id="IPR011009">
    <property type="entry name" value="Kinase-like_dom_sf"/>
</dbReference>
<dbReference type="Pfam" id="PF03881">
    <property type="entry name" value="Fructosamin_kin"/>
    <property type="match status" value="1"/>
</dbReference>
<comment type="catalytic activity">
    <reaction evidence="2">
        <text>N(6)-D-ribulosyl-L-lysyl-[protein] + ATP = N(6)-(3-O-phospho-D-ribulosyl)-L-lysyl-[protein] + ADP + H(+)</text>
        <dbReference type="Rhea" id="RHEA:48432"/>
        <dbReference type="Rhea" id="RHEA-COMP:12103"/>
        <dbReference type="Rhea" id="RHEA-COMP:12104"/>
        <dbReference type="ChEBI" id="CHEBI:15378"/>
        <dbReference type="ChEBI" id="CHEBI:30616"/>
        <dbReference type="ChEBI" id="CHEBI:90418"/>
        <dbReference type="ChEBI" id="CHEBI:90420"/>
        <dbReference type="ChEBI" id="CHEBI:456216"/>
        <dbReference type="EC" id="2.7.1.172"/>
    </reaction>
    <physiologicalReaction direction="left-to-right" evidence="2">
        <dbReference type="Rhea" id="RHEA:48433"/>
    </physiologicalReaction>
</comment>
<dbReference type="PANTHER" id="PTHR12149">
    <property type="entry name" value="FRUCTOSAMINE 3 KINASE-RELATED PROTEIN"/>
    <property type="match status" value="1"/>
</dbReference>
<evidence type="ECO:0000256" key="2">
    <source>
        <dbReference type="ARBA" id="ARBA00048655"/>
    </source>
</evidence>
<reference evidence="3 4" key="1">
    <citation type="submission" date="2016-04" db="EMBL/GenBank/DDBJ databases">
        <title>A degradative enzymes factory behind the ericoid mycorrhizal symbiosis.</title>
        <authorList>
            <consortium name="DOE Joint Genome Institute"/>
            <person name="Martino E."/>
            <person name="Morin E."/>
            <person name="Grelet G."/>
            <person name="Kuo A."/>
            <person name="Kohler A."/>
            <person name="Daghino S."/>
            <person name="Barry K."/>
            <person name="Choi C."/>
            <person name="Cichocki N."/>
            <person name="Clum A."/>
            <person name="Copeland A."/>
            <person name="Hainaut M."/>
            <person name="Haridas S."/>
            <person name="Labutti K."/>
            <person name="Lindquist E."/>
            <person name="Lipzen A."/>
            <person name="Khouja H.-R."/>
            <person name="Murat C."/>
            <person name="Ohm R."/>
            <person name="Olson A."/>
            <person name="Spatafora J."/>
            <person name="Veneault-Fourrey C."/>
            <person name="Henrissat B."/>
            <person name="Grigoriev I."/>
            <person name="Martin F."/>
            <person name="Perotto S."/>
        </authorList>
    </citation>
    <scope>NUCLEOTIDE SEQUENCE [LARGE SCALE GENOMIC DNA]</scope>
    <source>
        <strain evidence="3 4">E</strain>
    </source>
</reference>
<dbReference type="EC" id="2.7.1.172" evidence="1"/>
<dbReference type="InterPro" id="IPR016477">
    <property type="entry name" value="Fructo-/Ketosamine-3-kinase"/>
</dbReference>
<evidence type="ECO:0000313" key="3">
    <source>
        <dbReference type="EMBL" id="PMD55224.1"/>
    </source>
</evidence>
<dbReference type="OrthoDB" id="5772781at2759"/>
<name>A0A2J6SWS4_9HELO</name>
<dbReference type="EMBL" id="KZ613856">
    <property type="protein sequence ID" value="PMD55224.1"/>
    <property type="molecule type" value="Genomic_DNA"/>
</dbReference>
<dbReference type="GO" id="GO:0102193">
    <property type="term" value="F:protein-ribulosamine 3-kinase activity"/>
    <property type="evidence" value="ECO:0007669"/>
    <property type="project" value="UniProtKB-EC"/>
</dbReference>